<dbReference type="GO" id="GO:0016020">
    <property type="term" value="C:membrane"/>
    <property type="evidence" value="ECO:0007669"/>
    <property type="project" value="UniProtKB-SubCell"/>
</dbReference>
<dbReference type="Pfam" id="PF07679">
    <property type="entry name" value="I-set"/>
    <property type="match status" value="1"/>
</dbReference>
<protein>
    <submittedName>
        <fullName evidence="6">HECAM protein</fullName>
    </submittedName>
</protein>
<dbReference type="InterPro" id="IPR003598">
    <property type="entry name" value="Ig_sub2"/>
</dbReference>
<evidence type="ECO:0000256" key="2">
    <source>
        <dbReference type="ARBA" id="ARBA00022729"/>
    </source>
</evidence>
<dbReference type="InterPro" id="IPR007110">
    <property type="entry name" value="Ig-like_dom"/>
</dbReference>
<comment type="caution">
    <text evidence="6">The sequence shown here is derived from an EMBL/GenBank/DDBJ whole genome shotgun (WGS) entry which is preliminary data.</text>
</comment>
<dbReference type="CDD" id="cd00096">
    <property type="entry name" value="Ig"/>
    <property type="match status" value="1"/>
</dbReference>
<dbReference type="OrthoDB" id="6353782at2759"/>
<feature type="domain" description="Ig-like" evidence="5">
    <location>
        <begin position="103"/>
        <end position="188"/>
    </location>
</feature>
<feature type="non-terminal residue" evidence="6">
    <location>
        <position position="191"/>
    </location>
</feature>
<reference evidence="6 7" key="1">
    <citation type="submission" date="2019-09" db="EMBL/GenBank/DDBJ databases">
        <title>Bird 10,000 Genomes (B10K) Project - Family phase.</title>
        <authorList>
            <person name="Zhang G."/>
        </authorList>
    </citation>
    <scope>NUCLEOTIDE SEQUENCE [LARGE SCALE GENOMIC DNA]</scope>
    <source>
        <strain evidence="6">B10K-DU-007-40</strain>
        <tissue evidence="6">Mixed tissue sample</tissue>
    </source>
</reference>
<comment type="subcellular location">
    <subcellularLocation>
        <location evidence="1">Membrane</location>
    </subcellularLocation>
</comment>
<dbReference type="Proteomes" id="UP000550660">
    <property type="component" value="Unassembled WGS sequence"/>
</dbReference>
<dbReference type="SUPFAM" id="SSF48726">
    <property type="entry name" value="Immunoglobulin"/>
    <property type="match status" value="2"/>
</dbReference>
<dbReference type="SMART" id="SM00409">
    <property type="entry name" value="IG"/>
    <property type="match status" value="2"/>
</dbReference>
<dbReference type="InterPro" id="IPR036179">
    <property type="entry name" value="Ig-like_dom_sf"/>
</dbReference>
<proteinExistence type="predicted"/>
<keyword evidence="3" id="KW-0472">Membrane</keyword>
<dbReference type="InterPro" id="IPR013783">
    <property type="entry name" value="Ig-like_fold"/>
</dbReference>
<dbReference type="PANTHER" id="PTHR12080">
    <property type="entry name" value="SIGNALING LYMPHOCYTIC ACTIVATION MOLECULE"/>
    <property type="match status" value="1"/>
</dbReference>
<evidence type="ECO:0000313" key="7">
    <source>
        <dbReference type="Proteomes" id="UP000550660"/>
    </source>
</evidence>
<keyword evidence="7" id="KW-1185">Reference proteome</keyword>
<keyword evidence="4" id="KW-0325">Glycoprotein</keyword>
<dbReference type="PANTHER" id="PTHR12080:SF59">
    <property type="entry name" value="HEPATIC AND GLIAL CELL ADHESION MOLECULE"/>
    <property type="match status" value="1"/>
</dbReference>
<name>A0A7L0EDC4_TROML</name>
<dbReference type="InterPro" id="IPR003599">
    <property type="entry name" value="Ig_sub"/>
</dbReference>
<evidence type="ECO:0000259" key="5">
    <source>
        <dbReference type="PROSITE" id="PS50835"/>
    </source>
</evidence>
<keyword evidence="2" id="KW-0732">Signal</keyword>
<gene>
    <name evidence="6" type="primary">Hepacam_0</name>
    <name evidence="6" type="ORF">TROMEL_R06252</name>
</gene>
<evidence type="ECO:0000256" key="3">
    <source>
        <dbReference type="ARBA" id="ARBA00023136"/>
    </source>
</evidence>
<accession>A0A7L0EDC4</accession>
<sequence length="191" mass="21289">RRVAAAGSSVLMHAPDIRNVNLTEWEFKRNDSFEFILQYFADSHATTVYPPYQGRVLFYPENGSILLQRVQETDSGVYKATINLIQDKARKTLLEVINPVPQPELQYNSNLAGSLIELTCMVPEGTVDSISWMKDGRPLPPEMCYLLPGDTASVLQIRSAEKSDCGSYSCNVSNKVSWKEAALNLMVTGQP</sequence>
<feature type="non-terminal residue" evidence="6">
    <location>
        <position position="1"/>
    </location>
</feature>
<dbReference type="InterPro" id="IPR013098">
    <property type="entry name" value="Ig_I-set"/>
</dbReference>
<dbReference type="AlphaFoldDB" id="A0A7L0EDC4"/>
<dbReference type="Gene3D" id="2.60.40.10">
    <property type="entry name" value="Immunoglobulins"/>
    <property type="match status" value="2"/>
</dbReference>
<evidence type="ECO:0000313" key="6">
    <source>
        <dbReference type="EMBL" id="NXJ80997.1"/>
    </source>
</evidence>
<dbReference type="EMBL" id="VXAG01000688">
    <property type="protein sequence ID" value="NXJ80997.1"/>
    <property type="molecule type" value="Genomic_DNA"/>
</dbReference>
<dbReference type="GO" id="GO:0005911">
    <property type="term" value="C:cell-cell junction"/>
    <property type="evidence" value="ECO:0007669"/>
    <property type="project" value="TreeGrafter"/>
</dbReference>
<evidence type="ECO:0000256" key="4">
    <source>
        <dbReference type="ARBA" id="ARBA00023180"/>
    </source>
</evidence>
<dbReference type="SMART" id="SM00408">
    <property type="entry name" value="IGc2"/>
    <property type="match status" value="1"/>
</dbReference>
<evidence type="ECO:0000256" key="1">
    <source>
        <dbReference type="ARBA" id="ARBA00004370"/>
    </source>
</evidence>
<dbReference type="PROSITE" id="PS50835">
    <property type="entry name" value="IG_LIKE"/>
    <property type="match status" value="1"/>
</dbReference>
<dbReference type="InterPro" id="IPR015631">
    <property type="entry name" value="CD2/SLAM_rcpt"/>
</dbReference>
<organism evidence="6 7">
    <name type="scientific">Trogon melanurus</name>
    <name type="common">Black-tailed trogon</name>
    <dbReference type="NCBI Taxonomy" id="56311"/>
    <lineage>
        <taxon>Eukaryota</taxon>
        <taxon>Metazoa</taxon>
        <taxon>Chordata</taxon>
        <taxon>Craniata</taxon>
        <taxon>Vertebrata</taxon>
        <taxon>Euteleostomi</taxon>
        <taxon>Archelosauria</taxon>
        <taxon>Archosauria</taxon>
        <taxon>Dinosauria</taxon>
        <taxon>Saurischia</taxon>
        <taxon>Theropoda</taxon>
        <taxon>Coelurosauria</taxon>
        <taxon>Aves</taxon>
        <taxon>Neognathae</taxon>
        <taxon>Neoaves</taxon>
        <taxon>Telluraves</taxon>
        <taxon>Coraciimorphae</taxon>
        <taxon>Trogoniformes</taxon>
        <taxon>Trogonidae</taxon>
        <taxon>Trogon</taxon>
    </lineage>
</organism>